<dbReference type="PANTHER" id="PTHR45128">
    <property type="entry name" value="METHYLTRANSFERASE TYPE 11"/>
    <property type="match status" value="1"/>
</dbReference>
<dbReference type="InterPro" id="IPR029063">
    <property type="entry name" value="SAM-dependent_MTases_sf"/>
</dbReference>
<dbReference type="GO" id="GO:0008168">
    <property type="term" value="F:methyltransferase activity"/>
    <property type="evidence" value="ECO:0007669"/>
    <property type="project" value="UniProtKB-KW"/>
</dbReference>
<dbReference type="InterPro" id="IPR053173">
    <property type="entry name" value="SAM-binding_MTase"/>
</dbReference>
<evidence type="ECO:0000259" key="1">
    <source>
        <dbReference type="Pfam" id="PF13847"/>
    </source>
</evidence>
<dbReference type="STRING" id="1194090.SAMN05443144_11067"/>
<feature type="domain" description="S-adenosylmethionine-dependent methyltransferase Rv2258c-like winged HTH" evidence="2">
    <location>
        <begin position="30"/>
        <end position="102"/>
    </location>
</feature>
<evidence type="ECO:0000259" key="2">
    <source>
        <dbReference type="Pfam" id="PF21320"/>
    </source>
</evidence>
<gene>
    <name evidence="3" type="ORF">SAMN05443144_11067</name>
</gene>
<dbReference type="InterPro" id="IPR048711">
    <property type="entry name" value="WHD_Rv2258c"/>
</dbReference>
<dbReference type="SUPFAM" id="SSF53335">
    <property type="entry name" value="S-adenosyl-L-methionine-dependent methyltransferases"/>
    <property type="match status" value="1"/>
</dbReference>
<feature type="domain" description="Methyltransferase" evidence="1">
    <location>
        <begin position="177"/>
        <end position="257"/>
    </location>
</feature>
<dbReference type="AlphaFoldDB" id="A0A1M5CRK1"/>
<evidence type="ECO:0000313" key="3">
    <source>
        <dbReference type="EMBL" id="SHF57384.1"/>
    </source>
</evidence>
<dbReference type="SUPFAM" id="SSF46785">
    <property type="entry name" value="Winged helix' DNA-binding domain"/>
    <property type="match status" value="1"/>
</dbReference>
<accession>A0A1M5CRK1</accession>
<reference evidence="3 4" key="1">
    <citation type="submission" date="2016-11" db="EMBL/GenBank/DDBJ databases">
        <authorList>
            <person name="Jaros S."/>
            <person name="Januszkiewicz K."/>
            <person name="Wedrychowicz H."/>
        </authorList>
    </citation>
    <scope>NUCLEOTIDE SEQUENCE [LARGE SCALE GENOMIC DNA]</scope>
    <source>
        <strain evidence="3 4">DSM 21986</strain>
    </source>
</reference>
<dbReference type="InterPro" id="IPR036390">
    <property type="entry name" value="WH_DNA-bd_sf"/>
</dbReference>
<dbReference type="InterPro" id="IPR025714">
    <property type="entry name" value="Methyltranfer_dom"/>
</dbReference>
<dbReference type="Gene3D" id="1.10.10.10">
    <property type="entry name" value="Winged helix-like DNA-binding domain superfamily/Winged helix DNA-binding domain"/>
    <property type="match status" value="1"/>
</dbReference>
<proteinExistence type="predicted"/>
<name>A0A1M5CRK1_9BACT</name>
<evidence type="ECO:0000313" key="4">
    <source>
        <dbReference type="Proteomes" id="UP000184041"/>
    </source>
</evidence>
<dbReference type="PANTHER" id="PTHR45128:SF1">
    <property type="entry name" value="S-ADENOSYLMETHIONINE-DEPENDENT METHYLTRANSFERASE RV2258C"/>
    <property type="match status" value="1"/>
</dbReference>
<dbReference type="InterPro" id="IPR036388">
    <property type="entry name" value="WH-like_DNA-bd_sf"/>
</dbReference>
<organism evidence="3 4">
    <name type="scientific">Fodinibius roseus</name>
    <dbReference type="NCBI Taxonomy" id="1194090"/>
    <lineage>
        <taxon>Bacteria</taxon>
        <taxon>Pseudomonadati</taxon>
        <taxon>Balneolota</taxon>
        <taxon>Balneolia</taxon>
        <taxon>Balneolales</taxon>
        <taxon>Balneolaceae</taxon>
        <taxon>Fodinibius</taxon>
    </lineage>
</organism>
<dbReference type="Pfam" id="PF21320">
    <property type="entry name" value="WHD_Rv2258c"/>
    <property type="match status" value="1"/>
</dbReference>
<dbReference type="Gene3D" id="3.40.50.150">
    <property type="entry name" value="Vaccinia Virus protein VP39"/>
    <property type="match status" value="1"/>
</dbReference>
<dbReference type="EMBL" id="FQUS01000010">
    <property type="protein sequence ID" value="SHF57384.1"/>
    <property type="molecule type" value="Genomic_DNA"/>
</dbReference>
<dbReference type="CDD" id="cd02440">
    <property type="entry name" value="AdoMet_MTases"/>
    <property type="match status" value="1"/>
</dbReference>
<dbReference type="Pfam" id="PF13847">
    <property type="entry name" value="Methyltransf_31"/>
    <property type="match status" value="1"/>
</dbReference>
<sequence>MCNTAITMPQTASSETGFDEWFVTSLNNGALMMMLSIGHRTGLFDTLSEMDWTDSAGLAKRADLNERYVREWLGAMATGEVVEVDENGRYRLPGDHAQFLTRDTDLDNLAVMAQYISVLGSVEDDIVECFRNGGGVPYEKYTRFHEVMAEDSGMTVVDALEDHILPLIPGLTEKLQHGISVLDVGCGRGRAMLKLAGLFPKSTFKGLDLSEEAISWARAEAKKQGLGNVEFEIRDASDFDQTGEPEAHDFVTTFDAVHD</sequence>
<keyword evidence="4" id="KW-1185">Reference proteome</keyword>
<protein>
    <submittedName>
        <fullName evidence="3">Methyltransferase domain-containing protein</fullName>
    </submittedName>
</protein>
<dbReference type="Proteomes" id="UP000184041">
    <property type="component" value="Unassembled WGS sequence"/>
</dbReference>
<dbReference type="GO" id="GO:0032259">
    <property type="term" value="P:methylation"/>
    <property type="evidence" value="ECO:0007669"/>
    <property type="project" value="UniProtKB-KW"/>
</dbReference>
<keyword evidence="3" id="KW-0808">Transferase</keyword>
<keyword evidence="3" id="KW-0489">Methyltransferase</keyword>